<proteinExistence type="predicted"/>
<dbReference type="Pfam" id="PF01522">
    <property type="entry name" value="Polysacc_deac_1"/>
    <property type="match status" value="1"/>
</dbReference>
<dbReference type="AlphaFoldDB" id="A0A931DB63"/>
<comment type="caution">
    <text evidence="2">The sequence shown here is derived from an EMBL/GenBank/DDBJ whole genome shotgun (WGS) entry which is preliminary data.</text>
</comment>
<dbReference type="InterPro" id="IPR050248">
    <property type="entry name" value="Polysacc_deacetylase_ArnD"/>
</dbReference>
<accession>A0A931DB63</accession>
<dbReference type="PANTHER" id="PTHR10587">
    <property type="entry name" value="GLYCOSYL TRANSFERASE-RELATED"/>
    <property type="match status" value="1"/>
</dbReference>
<dbReference type="Proteomes" id="UP000614047">
    <property type="component" value="Unassembled WGS sequence"/>
</dbReference>
<evidence type="ECO:0000259" key="1">
    <source>
        <dbReference type="PROSITE" id="PS51677"/>
    </source>
</evidence>
<dbReference type="GO" id="GO:0005975">
    <property type="term" value="P:carbohydrate metabolic process"/>
    <property type="evidence" value="ECO:0007669"/>
    <property type="project" value="InterPro"/>
</dbReference>
<dbReference type="RefSeq" id="WP_197009882.1">
    <property type="nucleotide sequence ID" value="NZ_BAABES010000007.1"/>
</dbReference>
<dbReference type="PROSITE" id="PS51677">
    <property type="entry name" value="NODB"/>
    <property type="match status" value="1"/>
</dbReference>
<keyword evidence="3" id="KW-1185">Reference proteome</keyword>
<dbReference type="CDD" id="cd10959">
    <property type="entry name" value="CE4_NodB_like_3"/>
    <property type="match status" value="1"/>
</dbReference>
<evidence type="ECO:0000313" key="3">
    <source>
        <dbReference type="Proteomes" id="UP000614047"/>
    </source>
</evidence>
<reference evidence="2" key="1">
    <citation type="submission" date="2020-11" db="EMBL/GenBank/DDBJ databases">
        <title>Sequencing the genomes of 1000 actinobacteria strains.</title>
        <authorList>
            <person name="Klenk H.-P."/>
        </authorList>
    </citation>
    <scope>NUCLEOTIDE SEQUENCE</scope>
    <source>
        <strain evidence="2">DSM 43175</strain>
    </source>
</reference>
<organism evidence="2 3">
    <name type="scientific">Actinomadura viridis</name>
    <dbReference type="NCBI Taxonomy" id="58110"/>
    <lineage>
        <taxon>Bacteria</taxon>
        <taxon>Bacillati</taxon>
        <taxon>Actinomycetota</taxon>
        <taxon>Actinomycetes</taxon>
        <taxon>Streptosporangiales</taxon>
        <taxon>Thermomonosporaceae</taxon>
        <taxon>Actinomadura</taxon>
    </lineage>
</organism>
<gene>
    <name evidence="2" type="ORF">IW256_001063</name>
</gene>
<name>A0A931DB63_9ACTN</name>
<dbReference type="InterPro" id="IPR011330">
    <property type="entry name" value="Glyco_hydro/deAcase_b/a-brl"/>
</dbReference>
<dbReference type="PANTHER" id="PTHR10587:SF137">
    <property type="entry name" value="4-DEOXY-4-FORMAMIDO-L-ARABINOSE-PHOSPHOUNDECAPRENOL DEFORMYLASE ARND-RELATED"/>
    <property type="match status" value="1"/>
</dbReference>
<sequence length="236" mass="24984">MDRLPAALGLLALAHVGPAASWLPSVRRRLPALAGAGHPDHVALTFDDGPDPRSTPSFLDALERAGTRATFFVLGEMLERHPEQARRIVAAGHEIAVHGWRHDNALRTRPGRVTAGLRRTVALVRATTGVHPVWYRPPYGVLSAEALVAARALGLRPVLWTAWGRDWAAGATPASVLATLRPDLRGGATVLLHDSDCTSSPGSWRSALGALPDLIAQCGGAGLRVGPLREHGVGAR</sequence>
<feature type="domain" description="NodB homology" evidence="1">
    <location>
        <begin position="40"/>
        <end position="226"/>
    </location>
</feature>
<dbReference type="SUPFAM" id="SSF88713">
    <property type="entry name" value="Glycoside hydrolase/deacetylase"/>
    <property type="match status" value="1"/>
</dbReference>
<dbReference type="InterPro" id="IPR002509">
    <property type="entry name" value="NODB_dom"/>
</dbReference>
<dbReference type="Gene3D" id="3.20.20.370">
    <property type="entry name" value="Glycoside hydrolase/deacetylase"/>
    <property type="match status" value="1"/>
</dbReference>
<dbReference type="EMBL" id="JADOUA010000001">
    <property type="protein sequence ID" value="MBG6086950.1"/>
    <property type="molecule type" value="Genomic_DNA"/>
</dbReference>
<evidence type="ECO:0000313" key="2">
    <source>
        <dbReference type="EMBL" id="MBG6086950.1"/>
    </source>
</evidence>
<protein>
    <submittedName>
        <fullName evidence="2">Peptidoglycan/xylan/chitin deacetylase (PgdA/CDA1 family)</fullName>
    </submittedName>
</protein>
<dbReference type="GO" id="GO:0016810">
    <property type="term" value="F:hydrolase activity, acting on carbon-nitrogen (but not peptide) bonds"/>
    <property type="evidence" value="ECO:0007669"/>
    <property type="project" value="InterPro"/>
</dbReference>